<evidence type="ECO:0000313" key="7">
    <source>
        <dbReference type="Proteomes" id="UP000315842"/>
    </source>
</evidence>
<gene>
    <name evidence="6" type="primary">sbcC</name>
    <name evidence="6" type="ORF">CUD01_12930</name>
</gene>
<feature type="domain" description="Rad50/SbcC-type AAA" evidence="5">
    <location>
        <begin position="5"/>
        <end position="221"/>
    </location>
</feature>
<dbReference type="PANTHER" id="PTHR32114:SF2">
    <property type="entry name" value="ABC TRANSPORTER ABCH.3"/>
    <property type="match status" value="1"/>
</dbReference>
<dbReference type="Proteomes" id="UP000315842">
    <property type="component" value="Unassembled WGS sequence"/>
</dbReference>
<comment type="subunit">
    <text evidence="2">Heterodimer of SbcC and SbcD.</text>
</comment>
<evidence type="ECO:0000256" key="1">
    <source>
        <dbReference type="ARBA" id="ARBA00006930"/>
    </source>
</evidence>
<comment type="caution">
    <text evidence="6">The sequence shown here is derived from an EMBL/GenBank/DDBJ whole genome shotgun (WGS) entry which is preliminary data.</text>
</comment>
<comment type="similarity">
    <text evidence="1">Belongs to the SMC family. SbcC subfamily.</text>
</comment>
<evidence type="ECO:0000256" key="2">
    <source>
        <dbReference type="ARBA" id="ARBA00011322"/>
    </source>
</evidence>
<accession>A0A4Y3K8K5</accession>
<evidence type="ECO:0000256" key="4">
    <source>
        <dbReference type="SAM" id="Coils"/>
    </source>
</evidence>
<dbReference type="PANTHER" id="PTHR32114">
    <property type="entry name" value="ABC TRANSPORTER ABCH.3"/>
    <property type="match status" value="1"/>
</dbReference>
<proteinExistence type="inferred from homology"/>
<dbReference type="SUPFAM" id="SSF52540">
    <property type="entry name" value="P-loop containing nucleoside triphosphate hydrolases"/>
    <property type="match status" value="1"/>
</dbReference>
<dbReference type="InterPro" id="IPR027417">
    <property type="entry name" value="P-loop_NTPase"/>
</dbReference>
<dbReference type="RefSeq" id="WP_141319676.1">
    <property type="nucleotide sequence ID" value="NZ_BJLP01000017.1"/>
</dbReference>
<dbReference type="Pfam" id="PF13476">
    <property type="entry name" value="AAA_23"/>
    <property type="match status" value="1"/>
</dbReference>
<dbReference type="Gene3D" id="3.40.50.300">
    <property type="entry name" value="P-loop containing nucleotide triphosphate hydrolases"/>
    <property type="match status" value="2"/>
</dbReference>
<keyword evidence="4" id="KW-0175">Coiled coil</keyword>
<keyword evidence="7" id="KW-1185">Reference proteome</keyword>
<evidence type="ECO:0000256" key="3">
    <source>
        <dbReference type="ARBA" id="ARBA00013368"/>
    </source>
</evidence>
<dbReference type="InterPro" id="IPR038729">
    <property type="entry name" value="Rad50/SbcC_AAA"/>
</dbReference>
<protein>
    <recommendedName>
        <fullName evidence="3">Nuclease SbcCD subunit C</fullName>
    </recommendedName>
</protein>
<dbReference type="GO" id="GO:0016887">
    <property type="term" value="F:ATP hydrolysis activity"/>
    <property type="evidence" value="ECO:0007669"/>
    <property type="project" value="InterPro"/>
</dbReference>
<evidence type="ECO:0000259" key="5">
    <source>
        <dbReference type="Pfam" id="PF13476"/>
    </source>
</evidence>
<name>A0A4Y3K8K5_CELUD</name>
<organism evidence="6 7">
    <name type="scientific">Cellulomonas uda</name>
    <dbReference type="NCBI Taxonomy" id="1714"/>
    <lineage>
        <taxon>Bacteria</taxon>
        <taxon>Bacillati</taxon>
        <taxon>Actinomycetota</taxon>
        <taxon>Actinomycetes</taxon>
        <taxon>Micrococcales</taxon>
        <taxon>Cellulomonadaceae</taxon>
        <taxon>Cellulomonas</taxon>
    </lineage>
</organism>
<dbReference type="AlphaFoldDB" id="A0A4Y3K8K5"/>
<dbReference type="GO" id="GO:0006302">
    <property type="term" value="P:double-strand break repair"/>
    <property type="evidence" value="ECO:0007669"/>
    <property type="project" value="InterPro"/>
</dbReference>
<reference evidence="6 7" key="1">
    <citation type="submission" date="2019-06" db="EMBL/GenBank/DDBJ databases">
        <title>Whole genome shotgun sequence of Cellulomonas uda NBRC 3747.</title>
        <authorList>
            <person name="Hosoyama A."/>
            <person name="Uohara A."/>
            <person name="Ohji S."/>
            <person name="Ichikawa N."/>
        </authorList>
    </citation>
    <scope>NUCLEOTIDE SEQUENCE [LARGE SCALE GENOMIC DNA]</scope>
    <source>
        <strain evidence="6 7">NBRC 3747</strain>
    </source>
</reference>
<sequence>MRLLSLTLQAVGPFADRHTVDFAALGSSGLFLLEGPTGAGKSTLIDAVVFALYGKVASADASGDRVRSAYADDDTETFVDLVFEVAAGRYRVRRTPAFDRAKRRGTGTVRQQASVRLWRLTGDSGAAGVDDEPAGEMLSTRLDEVGAEIQRLVGLDRAQFVQTIVLPQGEFARFLRADPEDRRSLLQKIFGTEVYERMQARLVEMRREADRATDATRRTVQERVAQLAGAAGLDDELTQSRDAVTGVLAGRGAVDDAERALAVPLAALVAQAERDRAEADQATAALEAARTAAEAGRRTVRLAEQRDRLRAELAALVAAQDAQREAARRLASARAARAVRPLLRAVGLASSAWDAAAKAFVAARDVAPTDLAGLVDGGDPVPGADGPGVERLVAAHDEAVRTAAGLERDVATEASLQALRAAVTQARGAVEDRETEIAAHDAWLAQRPTEAAALAEALAAARAQGTSEADAAVAVEAARLRAQAHEQLAALLVREETAQAQVAHAGRGAQAAVHAAASARLARIAGLAGELADALVPGEDCPVCGSAEHPRPAALGADHVTADEVAAAEADARQAEAALVAAREVLVRVQAEAAAAREATDGTTPDEARDALVRAGRALDEARAAVVEADRLAARLAAHDEETEVRRRARALAVAGRDSAAVLVDVRTGELAAAEAGVALARGEHPTVAARHAALVERAATAADLRRALEAVAATGGDLVRRTRELESALAEHGFADADAARAADLADDQADALDRLVRQHEAALARVRTGLAELADEPLLADVAEGTVPDVELVLQAERAAAEVAQAATARAGVSASRADAAQRAAHGVLSALAEHVRCLGDAAPVLRLAGLASGTGSDNDHALSLATYVLVRRFEDVVAAANARLGAMSDGRYELVRSDAKEDVSSRRRGLAMRVLDHHTEQQRDPRTLSGGETFYVSLCLALGMADVVTAEAGGIDLGTLFVDEGFGSLDPHTLDQVLAELDRLRAGGRVVGVVSHVDALKQTIADRVEVRRTATGPSTLTVRAG</sequence>
<dbReference type="Pfam" id="PF13558">
    <property type="entry name" value="SbcC_Walker_B"/>
    <property type="match status" value="1"/>
</dbReference>
<dbReference type="EMBL" id="BJLP01000017">
    <property type="protein sequence ID" value="GEA80849.1"/>
    <property type="molecule type" value="Genomic_DNA"/>
</dbReference>
<feature type="coiled-coil region" evidence="4">
    <location>
        <begin position="565"/>
        <end position="592"/>
    </location>
</feature>
<evidence type="ECO:0000313" key="6">
    <source>
        <dbReference type="EMBL" id="GEA80849.1"/>
    </source>
</evidence>